<dbReference type="Proteomes" id="UP000600774">
    <property type="component" value="Unassembled WGS sequence"/>
</dbReference>
<accession>A0A832SA51</accession>
<proteinExistence type="predicted"/>
<sequence>MDFYKLKLKLSCFPGAGISSLQKLMEVRVKKLKREASPEFHVNKVFKKYPLYSQIFDGFEQKPVFN</sequence>
<evidence type="ECO:0000313" key="1">
    <source>
        <dbReference type="EMBL" id="HIH94598.1"/>
    </source>
</evidence>
<protein>
    <submittedName>
        <fullName evidence="1">Uncharacterized protein</fullName>
    </submittedName>
</protein>
<dbReference type="GeneID" id="43445980"/>
<organism evidence="1 2">
    <name type="scientific">Methanosarcina acetivorans</name>
    <dbReference type="NCBI Taxonomy" id="2214"/>
    <lineage>
        <taxon>Archaea</taxon>
        <taxon>Methanobacteriati</taxon>
        <taxon>Methanobacteriota</taxon>
        <taxon>Stenosarchaea group</taxon>
        <taxon>Methanomicrobia</taxon>
        <taxon>Methanosarcinales</taxon>
        <taxon>Methanosarcinaceae</taxon>
        <taxon>Methanosarcina</taxon>
    </lineage>
</organism>
<dbReference type="EMBL" id="DUJU01000130">
    <property type="protein sequence ID" value="HIH94598.1"/>
    <property type="molecule type" value="Genomic_DNA"/>
</dbReference>
<comment type="caution">
    <text evidence="1">The sequence shown here is derived from an EMBL/GenBank/DDBJ whole genome shotgun (WGS) entry which is preliminary data.</text>
</comment>
<gene>
    <name evidence="1" type="ORF">HA338_11420</name>
</gene>
<dbReference type="RefSeq" id="WP_157860092.1">
    <property type="nucleotide sequence ID" value="NZ_DUJU01000130.1"/>
</dbReference>
<reference evidence="1" key="1">
    <citation type="journal article" date="2020" name="bioRxiv">
        <title>A rank-normalized archaeal taxonomy based on genome phylogeny resolves widespread incomplete and uneven classifications.</title>
        <authorList>
            <person name="Rinke C."/>
            <person name="Chuvochina M."/>
            <person name="Mussig A.J."/>
            <person name="Chaumeil P.-A."/>
            <person name="Waite D.W."/>
            <person name="Whitman W.B."/>
            <person name="Parks D.H."/>
            <person name="Hugenholtz P."/>
        </authorList>
    </citation>
    <scope>NUCLEOTIDE SEQUENCE</scope>
    <source>
        <strain evidence="1">UBA8876</strain>
    </source>
</reference>
<evidence type="ECO:0000313" key="2">
    <source>
        <dbReference type="Proteomes" id="UP000600774"/>
    </source>
</evidence>
<dbReference type="AlphaFoldDB" id="A0A832SA51"/>
<name>A0A832SA51_9EURY</name>